<comment type="caution">
    <text evidence="2">The sequence shown here is derived from an EMBL/GenBank/DDBJ whole genome shotgun (WGS) entry which is preliminary data.</text>
</comment>
<dbReference type="SUPFAM" id="SSF53850">
    <property type="entry name" value="Periplasmic binding protein-like II"/>
    <property type="match status" value="1"/>
</dbReference>
<dbReference type="Gene3D" id="3.40.190.10">
    <property type="entry name" value="Periplasmic binding protein-like II"/>
    <property type="match status" value="1"/>
</dbReference>
<dbReference type="PANTHER" id="PTHR43649">
    <property type="entry name" value="ARABINOSE-BINDING PROTEIN-RELATED"/>
    <property type="match status" value="1"/>
</dbReference>
<evidence type="ECO:0000313" key="2">
    <source>
        <dbReference type="EMBL" id="RXZ51120.1"/>
    </source>
</evidence>
<gene>
    <name evidence="2" type="ORF">ESP57_04880</name>
</gene>
<keyword evidence="3" id="KW-1185">Reference proteome</keyword>
<evidence type="ECO:0000256" key="1">
    <source>
        <dbReference type="SAM" id="SignalP"/>
    </source>
</evidence>
<feature type="chain" id="PRO_5020972439" evidence="1">
    <location>
        <begin position="44"/>
        <end position="459"/>
    </location>
</feature>
<reference evidence="2 3" key="1">
    <citation type="submission" date="2019-01" db="EMBL/GenBank/DDBJ databases">
        <authorList>
            <person name="Li J."/>
        </authorList>
    </citation>
    <scope>NUCLEOTIDE SEQUENCE [LARGE SCALE GENOMIC DNA]</scope>
    <source>
        <strain evidence="2 3">CCUG 35506</strain>
    </source>
</reference>
<dbReference type="Pfam" id="PF01547">
    <property type="entry name" value="SBP_bac_1"/>
    <property type="match status" value="1"/>
</dbReference>
<protein>
    <submittedName>
        <fullName evidence="2">Sugar ABC transporter substrate-binding protein</fullName>
    </submittedName>
</protein>
<dbReference type="CDD" id="cd13585">
    <property type="entry name" value="PBP2_TMBP_like"/>
    <property type="match status" value="1"/>
</dbReference>
<name>A0A4Q2JX62_9MICO</name>
<dbReference type="PANTHER" id="PTHR43649:SF12">
    <property type="entry name" value="DIACETYLCHITOBIOSE BINDING PROTEIN DASA"/>
    <property type="match status" value="1"/>
</dbReference>
<accession>A0A4Q2JX62</accession>
<dbReference type="AlphaFoldDB" id="A0A4Q2JX62"/>
<sequence>MTRLTEKGLRTMRFTLNKRARGMAVTAAAVASVAALVGCSATAADDGATDGDVSGKITIWTWNAPGDGLEAAVPAFQKLYPDVEVDVQDVGNPAIWEKITTGMAAGGQGLPDVLNIGIDYMGNYVEQFPGELVDLREFGADSLEPEFPSGAWKSGSGADGAVYGIPYEVNATGFFYRSDIFEEAGIDIDSIETWDQLIDAGVIIKEKTGVPLYNQDKAATEADSAGLWQLQTALQDSFYFDESGDITMNGDAGVTSLELIKKANDLGIVGDVQGSWDNLLAQLRGEKPTAIMPAGGWMAGVMENEAPEMAGNWGVRLPPSVEPGGITAAVNGGTYLSIPTASKNQKTAWEFVNFALGTLEGQKLVYEGGGMFPGYKPMLESEGFAAPSEYFDGQSPNAIFIAELEQDTPVLNYTSDYARALKAYTDAQTRVLLSGADPQQALDEAADQVVQQTGRKLAD</sequence>
<feature type="signal peptide" evidence="1">
    <location>
        <begin position="1"/>
        <end position="43"/>
    </location>
</feature>
<keyword evidence="1" id="KW-0732">Signal</keyword>
<evidence type="ECO:0000313" key="3">
    <source>
        <dbReference type="Proteomes" id="UP000292935"/>
    </source>
</evidence>
<organism evidence="2 3">
    <name type="scientific">Agromyces fucosus</name>
    <dbReference type="NCBI Taxonomy" id="41985"/>
    <lineage>
        <taxon>Bacteria</taxon>
        <taxon>Bacillati</taxon>
        <taxon>Actinomycetota</taxon>
        <taxon>Actinomycetes</taxon>
        <taxon>Micrococcales</taxon>
        <taxon>Microbacteriaceae</taxon>
        <taxon>Agromyces</taxon>
    </lineage>
</organism>
<dbReference type="InterPro" id="IPR006059">
    <property type="entry name" value="SBP"/>
</dbReference>
<dbReference type="Proteomes" id="UP000292935">
    <property type="component" value="Unassembled WGS sequence"/>
</dbReference>
<proteinExistence type="predicted"/>
<dbReference type="EMBL" id="SDPO01000001">
    <property type="protein sequence ID" value="RXZ51120.1"/>
    <property type="molecule type" value="Genomic_DNA"/>
</dbReference>
<dbReference type="InterPro" id="IPR050490">
    <property type="entry name" value="Bact_solute-bd_prot1"/>
</dbReference>
<dbReference type="OrthoDB" id="2515046at2"/>